<gene>
    <name evidence="4" type="ORF">FLACHUCJ7_04457</name>
</gene>
<dbReference type="PANTHER" id="PTHR35580:SF1">
    <property type="entry name" value="PHYTASE-LIKE DOMAIN-CONTAINING PROTEIN"/>
    <property type="match status" value="1"/>
</dbReference>
<organism evidence="4 5">
    <name type="scientific">Flavobacterium chungangense</name>
    <dbReference type="NCBI Taxonomy" id="554283"/>
    <lineage>
        <taxon>Bacteria</taxon>
        <taxon>Pseudomonadati</taxon>
        <taxon>Bacteroidota</taxon>
        <taxon>Flavobacteriia</taxon>
        <taxon>Flavobacteriales</taxon>
        <taxon>Flavobacteriaceae</taxon>
        <taxon>Flavobacterium</taxon>
    </lineage>
</organism>
<keyword evidence="1 2" id="KW-0732">Signal</keyword>
<dbReference type="PANTHER" id="PTHR35580">
    <property type="entry name" value="CELL SURFACE GLYCOPROTEIN (S-LAYER PROTEIN)-LIKE PROTEIN"/>
    <property type="match status" value="1"/>
</dbReference>
<reference evidence="4 5" key="1">
    <citation type="submission" date="2020-06" db="EMBL/GenBank/DDBJ databases">
        <authorList>
            <person name="Criscuolo A."/>
        </authorList>
    </citation>
    <scope>NUCLEOTIDE SEQUENCE [LARGE SCALE GENOMIC DNA]</scope>
    <source>
        <strain evidence="5">CIP 110025</strain>
    </source>
</reference>
<evidence type="ECO:0000256" key="1">
    <source>
        <dbReference type="ARBA" id="ARBA00022729"/>
    </source>
</evidence>
<feature type="domain" description="Secretion system C-terminal sorting" evidence="3">
    <location>
        <begin position="536"/>
        <end position="600"/>
    </location>
</feature>
<dbReference type="SUPFAM" id="SSF101898">
    <property type="entry name" value="NHL repeat"/>
    <property type="match status" value="1"/>
</dbReference>
<dbReference type="AlphaFoldDB" id="A0A6V6ZDD2"/>
<dbReference type="Proteomes" id="UP000556700">
    <property type="component" value="Unassembled WGS sequence"/>
</dbReference>
<comment type="caution">
    <text evidence="4">The sequence shown here is derived from an EMBL/GenBank/DDBJ whole genome shotgun (WGS) entry which is preliminary data.</text>
</comment>
<evidence type="ECO:0000256" key="2">
    <source>
        <dbReference type="SAM" id="SignalP"/>
    </source>
</evidence>
<evidence type="ECO:0000313" key="5">
    <source>
        <dbReference type="Proteomes" id="UP000556700"/>
    </source>
</evidence>
<proteinExistence type="predicted"/>
<evidence type="ECO:0000313" key="4">
    <source>
        <dbReference type="EMBL" id="CAD0009817.1"/>
    </source>
</evidence>
<protein>
    <recommendedName>
        <fullName evidence="3">Secretion system C-terminal sorting domain-containing protein</fullName>
    </recommendedName>
</protein>
<feature type="chain" id="PRO_5027898237" description="Secretion system C-terminal sorting domain-containing protein" evidence="2">
    <location>
        <begin position="24"/>
        <end position="603"/>
    </location>
</feature>
<dbReference type="InterPro" id="IPR052918">
    <property type="entry name" value="Motility_Chemotaxis_Reg"/>
</dbReference>
<sequence>MKNKMYKLLLLTGILFGFHNVSAQVLTLTNQLNIPFDTNYIIARDGFKSGIAFDSEGNKIVVGSCSGKNVAFDASNMLSTGVEANGFIAKYNSKNEIIWIKNIGGSKHVDTHSSIDEVTDVLVDSENNIYILANVDLFVSDVIDLDPEHPVTNSIIKNEKLDPWDHAFRYYTDIILAKYSPEGTLLFYKEINGEYLVNSGYRLGFDQNNNILVTGTVGGNITFDFDKTKTYLDNHDIITYNDCTTPFIARFSRDGEFLNVKGIGGAGVVRQMNVHSEPSGNFYITGNYHSGSGLEFFINDATPYKTPKSMTMQDCGGEKEDIFIAKYNSSEKVQWAKTINSMLYDRATEILTDKNENVYVTGCFRGNSVDFDLDNTLAYDTKTSASGGTAFIAKYEPVNGKLVWLKTIEGGSGSEALTMFIKGDKIVVGGQFQGNVSLGNLSLNSTETNPFIAIIDTDGNWETAKKVDQQKSSAISKVKIAPDGTIHFLGYEIGITNFSGLRNLEVKGLFMGEGLFDKFLGTVTPETESAEEITFFPNPASDILYIKSFLNIEQLYLFDITGKLVLSQSGTKQINIKNLPKGIYFVKVRTDSGKVYTKRILKE</sequence>
<accession>A0A6V6ZDD2</accession>
<dbReference type="EMBL" id="CAIJDO010000307">
    <property type="protein sequence ID" value="CAD0009817.1"/>
    <property type="molecule type" value="Genomic_DNA"/>
</dbReference>
<dbReference type="InterPro" id="IPR011047">
    <property type="entry name" value="Quinoprotein_ADH-like_sf"/>
</dbReference>
<dbReference type="SUPFAM" id="SSF50998">
    <property type="entry name" value="Quinoprotein alcohol dehydrogenase-like"/>
    <property type="match status" value="1"/>
</dbReference>
<keyword evidence="5" id="KW-1185">Reference proteome</keyword>
<name>A0A6V6ZDD2_9FLAO</name>
<dbReference type="InterPro" id="IPR026444">
    <property type="entry name" value="Secre_tail"/>
</dbReference>
<evidence type="ECO:0000259" key="3">
    <source>
        <dbReference type="Pfam" id="PF18962"/>
    </source>
</evidence>
<feature type="signal peptide" evidence="2">
    <location>
        <begin position="1"/>
        <end position="23"/>
    </location>
</feature>
<dbReference type="Pfam" id="PF18962">
    <property type="entry name" value="Por_Secre_tail"/>
    <property type="match status" value="1"/>
</dbReference>
<dbReference type="NCBIfam" id="TIGR04183">
    <property type="entry name" value="Por_Secre_tail"/>
    <property type="match status" value="1"/>
</dbReference>